<accession>A0A9D1HNM0</accession>
<evidence type="ECO:0000259" key="4">
    <source>
        <dbReference type="PROSITE" id="PS51379"/>
    </source>
</evidence>
<dbReference type="GO" id="GO:0051536">
    <property type="term" value="F:iron-sulfur cluster binding"/>
    <property type="evidence" value="ECO:0007669"/>
    <property type="project" value="UniProtKB-KW"/>
</dbReference>
<dbReference type="GO" id="GO:0046872">
    <property type="term" value="F:metal ion binding"/>
    <property type="evidence" value="ECO:0007669"/>
    <property type="project" value="UniProtKB-KW"/>
</dbReference>
<dbReference type="Proteomes" id="UP000824175">
    <property type="component" value="Unassembled WGS sequence"/>
</dbReference>
<protein>
    <submittedName>
        <fullName evidence="5">4Fe-4S binding protein</fullName>
    </submittedName>
</protein>
<dbReference type="Gene3D" id="3.30.70.20">
    <property type="match status" value="1"/>
</dbReference>
<evidence type="ECO:0000256" key="2">
    <source>
        <dbReference type="ARBA" id="ARBA00023004"/>
    </source>
</evidence>
<comment type="caution">
    <text evidence="5">The sequence shown here is derived from an EMBL/GenBank/DDBJ whole genome shotgun (WGS) entry which is preliminary data.</text>
</comment>
<proteinExistence type="predicted"/>
<dbReference type="InterPro" id="IPR017896">
    <property type="entry name" value="4Fe4S_Fe-S-bd"/>
</dbReference>
<keyword evidence="1" id="KW-0479">Metal-binding</keyword>
<name>A0A9D1HNM0_9FIRM</name>
<feature type="domain" description="4Fe-4S ferredoxin-type" evidence="4">
    <location>
        <begin position="30"/>
        <end position="59"/>
    </location>
</feature>
<dbReference type="PROSITE" id="PS51379">
    <property type="entry name" value="4FE4S_FER_2"/>
    <property type="match status" value="1"/>
</dbReference>
<evidence type="ECO:0000256" key="1">
    <source>
        <dbReference type="ARBA" id="ARBA00022723"/>
    </source>
</evidence>
<dbReference type="SUPFAM" id="SSF54862">
    <property type="entry name" value="4Fe-4S ferredoxins"/>
    <property type="match status" value="1"/>
</dbReference>
<evidence type="ECO:0000256" key="3">
    <source>
        <dbReference type="ARBA" id="ARBA00023014"/>
    </source>
</evidence>
<organism evidence="5 6">
    <name type="scientific">Candidatus Fimiplasma intestinipullorum</name>
    <dbReference type="NCBI Taxonomy" id="2840825"/>
    <lineage>
        <taxon>Bacteria</taxon>
        <taxon>Bacillati</taxon>
        <taxon>Bacillota</taxon>
        <taxon>Clostridia</taxon>
        <taxon>Eubacteriales</taxon>
        <taxon>Candidatus Fimiplasma</taxon>
    </lineage>
</organism>
<dbReference type="EMBL" id="DVMJ01000007">
    <property type="protein sequence ID" value="HIU12614.1"/>
    <property type="molecule type" value="Genomic_DNA"/>
</dbReference>
<keyword evidence="3" id="KW-0411">Iron-sulfur</keyword>
<evidence type="ECO:0000313" key="5">
    <source>
        <dbReference type="EMBL" id="HIU12614.1"/>
    </source>
</evidence>
<dbReference type="Pfam" id="PF00037">
    <property type="entry name" value="Fer4"/>
    <property type="match status" value="1"/>
</dbReference>
<evidence type="ECO:0000313" key="6">
    <source>
        <dbReference type="Proteomes" id="UP000824175"/>
    </source>
</evidence>
<dbReference type="AlphaFoldDB" id="A0A9D1HNM0"/>
<dbReference type="PROSITE" id="PS00198">
    <property type="entry name" value="4FE4S_FER_1"/>
    <property type="match status" value="1"/>
</dbReference>
<reference evidence="5" key="1">
    <citation type="submission" date="2020-10" db="EMBL/GenBank/DDBJ databases">
        <authorList>
            <person name="Gilroy R."/>
        </authorList>
    </citation>
    <scope>NUCLEOTIDE SEQUENCE</scope>
    <source>
        <strain evidence="5">CHK195-11698</strain>
    </source>
</reference>
<dbReference type="InterPro" id="IPR017900">
    <property type="entry name" value="4Fe4S_Fe_S_CS"/>
</dbReference>
<gene>
    <name evidence="5" type="ORF">IAD15_00865</name>
</gene>
<keyword evidence="2" id="KW-0408">Iron</keyword>
<reference evidence="5" key="2">
    <citation type="journal article" date="2021" name="PeerJ">
        <title>Extensive microbial diversity within the chicken gut microbiome revealed by metagenomics and culture.</title>
        <authorList>
            <person name="Gilroy R."/>
            <person name="Ravi A."/>
            <person name="Getino M."/>
            <person name="Pursley I."/>
            <person name="Horton D.L."/>
            <person name="Alikhan N.F."/>
            <person name="Baker D."/>
            <person name="Gharbi K."/>
            <person name="Hall N."/>
            <person name="Watson M."/>
            <person name="Adriaenssens E.M."/>
            <person name="Foster-Nyarko E."/>
            <person name="Jarju S."/>
            <person name="Secka A."/>
            <person name="Antonio M."/>
            <person name="Oren A."/>
            <person name="Chaudhuri R.R."/>
            <person name="La Ragione R."/>
            <person name="Hildebrand F."/>
            <person name="Pallen M.J."/>
        </authorList>
    </citation>
    <scope>NUCLEOTIDE SEQUENCE</scope>
    <source>
        <strain evidence="5">CHK195-11698</strain>
    </source>
</reference>
<sequence>MKAYAVRNLRLCTKDCLCLYVCPVGATDTEDSIIDRKKCIGCEQCAKACPSGAITMMPLELPVQQSHLPAVMDACKQLETHKIYQENMARYLLMKSSSFNQKRLAQALMLSNRLMSEDINRERGYMLPQSRMTQQYLEGLLDLYPDDEVIQTHVKALLQSLSFHETKES</sequence>